<keyword evidence="2" id="KW-1185">Reference proteome</keyword>
<dbReference type="EMBL" id="SORE01000003">
    <property type="protein sequence ID" value="TDY53529.1"/>
    <property type="molecule type" value="Genomic_DNA"/>
</dbReference>
<name>A0A4R8M245_9BURK</name>
<organism evidence="1 2">
    <name type="scientific">Paraburkholderia rhizosphaerae</name>
    <dbReference type="NCBI Taxonomy" id="480658"/>
    <lineage>
        <taxon>Bacteria</taxon>
        <taxon>Pseudomonadati</taxon>
        <taxon>Pseudomonadota</taxon>
        <taxon>Betaproteobacteria</taxon>
        <taxon>Burkholderiales</taxon>
        <taxon>Burkholderiaceae</taxon>
        <taxon>Paraburkholderia</taxon>
    </lineage>
</organism>
<evidence type="ECO:0000313" key="2">
    <source>
        <dbReference type="Proteomes" id="UP000295509"/>
    </source>
</evidence>
<dbReference type="Pfam" id="PF11142">
    <property type="entry name" value="DUF2917"/>
    <property type="match status" value="1"/>
</dbReference>
<sequence length="108" mass="12470">MREISSSIRFEVRAGETVPLRVTASTRLSVHGGAIWVTRSDDVNDYWLEPGKTLRLRRGERLWLSVERGAQAYVVFYVPKRPDERAINWFARVGERLGARLRGGWRTV</sequence>
<evidence type="ECO:0008006" key="3">
    <source>
        <dbReference type="Google" id="ProtNLM"/>
    </source>
</evidence>
<gene>
    <name evidence="1" type="ORF">BX592_103342</name>
</gene>
<accession>A0A4R8M245</accession>
<comment type="caution">
    <text evidence="1">The sequence shown here is derived from an EMBL/GenBank/DDBJ whole genome shotgun (WGS) entry which is preliminary data.</text>
</comment>
<evidence type="ECO:0000313" key="1">
    <source>
        <dbReference type="EMBL" id="TDY53529.1"/>
    </source>
</evidence>
<dbReference type="OrthoDB" id="9005660at2"/>
<dbReference type="RefSeq" id="WP_134190689.1">
    <property type="nucleotide sequence ID" value="NZ_JBHLUW010000013.1"/>
</dbReference>
<protein>
    <recommendedName>
        <fullName evidence="3">DUF2917 family protein</fullName>
    </recommendedName>
</protein>
<dbReference type="InterPro" id="IPR021317">
    <property type="entry name" value="DUF2917"/>
</dbReference>
<proteinExistence type="predicted"/>
<dbReference type="AlphaFoldDB" id="A0A4R8M245"/>
<dbReference type="Proteomes" id="UP000295509">
    <property type="component" value="Unassembled WGS sequence"/>
</dbReference>
<reference evidence="1 2" key="1">
    <citation type="submission" date="2019-03" db="EMBL/GenBank/DDBJ databases">
        <title>Genomic Encyclopedia of Type Strains, Phase III (KMG-III): the genomes of soil and plant-associated and newly described type strains.</title>
        <authorList>
            <person name="Whitman W."/>
        </authorList>
    </citation>
    <scope>NUCLEOTIDE SEQUENCE [LARGE SCALE GENOMIC DNA]</scope>
    <source>
        <strain evidence="1 2">LMG 29544</strain>
    </source>
</reference>